<evidence type="ECO:0000313" key="2">
    <source>
        <dbReference type="EMBL" id="CCZ86058.1"/>
    </source>
</evidence>
<dbReference type="AlphaFoldDB" id="R5V694"/>
<dbReference type="InterPro" id="IPR040495">
    <property type="entry name" value="HU-CCDC81_bac_1"/>
</dbReference>
<dbReference type="Pfam" id="PF05036">
    <property type="entry name" value="SPOR"/>
    <property type="match status" value="1"/>
</dbReference>
<dbReference type="Pfam" id="PF18174">
    <property type="entry name" value="HU-CCDC81_bac_1"/>
    <property type="match status" value="1"/>
</dbReference>
<dbReference type="Pfam" id="PF18175">
    <property type="entry name" value="HU-CCDC81_bac_2"/>
    <property type="match status" value="1"/>
</dbReference>
<accession>R5V694</accession>
<evidence type="ECO:0000313" key="3">
    <source>
        <dbReference type="Proteomes" id="UP000018372"/>
    </source>
</evidence>
<comment type="caution">
    <text evidence="2">The sequence shown here is derived from an EMBL/GenBank/DDBJ whole genome shotgun (WGS) entry which is preliminary data.</text>
</comment>
<dbReference type="InterPro" id="IPR007730">
    <property type="entry name" value="SPOR-like_dom"/>
</dbReference>
<proteinExistence type="predicted"/>
<protein>
    <recommendedName>
        <fullName evidence="1">SPOR domain-containing protein</fullName>
    </recommendedName>
</protein>
<dbReference type="Proteomes" id="UP000018372">
    <property type="component" value="Unassembled WGS sequence"/>
</dbReference>
<reference evidence="2" key="1">
    <citation type="submission" date="2012-11" db="EMBL/GenBank/DDBJ databases">
        <title>Dependencies among metagenomic species, viruses, plasmids and units of genetic variation.</title>
        <authorList>
            <person name="Nielsen H.B."/>
            <person name="Almeida M."/>
            <person name="Juncker A.S."/>
            <person name="Rasmussen S."/>
            <person name="Li J."/>
            <person name="Sunagawa S."/>
            <person name="Plichta D."/>
            <person name="Gautier L."/>
            <person name="Le Chatelier E."/>
            <person name="Peletier E."/>
            <person name="Bonde I."/>
            <person name="Nielsen T."/>
            <person name="Manichanh C."/>
            <person name="Arumugam M."/>
            <person name="Batto J."/>
            <person name="Santos M.B.Q.D."/>
            <person name="Blom N."/>
            <person name="Borruel N."/>
            <person name="Burgdorf K.S."/>
            <person name="Boumezbeur F."/>
            <person name="Casellas F."/>
            <person name="Dore J."/>
            <person name="Guarner F."/>
            <person name="Hansen T."/>
            <person name="Hildebrand F."/>
            <person name="Kaas R.S."/>
            <person name="Kennedy S."/>
            <person name="Kristiansen K."/>
            <person name="Kultima J.R."/>
            <person name="Leonard P."/>
            <person name="Levenez F."/>
            <person name="Lund O."/>
            <person name="Moumen B."/>
            <person name="Le Paslier D."/>
            <person name="Pons N."/>
            <person name="Pedersen O."/>
            <person name="Prifti E."/>
            <person name="Qin J."/>
            <person name="Raes J."/>
            <person name="Tap J."/>
            <person name="Tims S."/>
            <person name="Ussery D.W."/>
            <person name="Yamada T."/>
            <person name="MetaHit consortium"/>
            <person name="Renault P."/>
            <person name="Sicheritz-Ponten T."/>
            <person name="Bork P."/>
            <person name="Wang J."/>
            <person name="Brunak S."/>
            <person name="Ehrlich S.D."/>
        </authorList>
    </citation>
    <scope>NUCLEOTIDE SEQUENCE [LARGE SCALE GENOMIC DNA]</scope>
</reference>
<sequence length="379" mass="41972">MYYFCNMIELSKHIEVLLLENDCVIVPGLGGFIAHKRQAAYSIQKGEFMPPLRTIGFNPQLIMNDGLLVQSYMQAFNTDFPDATRRIEKTVAEIKDQLYQQGQVTLHNVGTIYYNMNGGYAFEPAAASFFTPSLYGLESFTLPQLQTLPVSSPKPLVPEMQEVASKPKRHFSLRHFTRNVVAIAAAVCLFFVLSVPVENTYMDDANYASLGSISMFDAIRNQSVATSIQTTPKAAVAQKAVKKQKSEKRVRNNVNTLKPVVVKTEKIAAAPAAKTAVTKTAATKAEAKATQKPKPASAQPAASKKTAYIIVASLPTSDDAQRELKKFQQKGYKNCQVLESNGRFRIALDSYATSGEAYQKVQTLRNQEEFKNAWVFTSK</sequence>
<organism evidence="2 3">
    <name type="scientific">Phocaeicola plebeius CAG:211</name>
    <dbReference type="NCBI Taxonomy" id="1263052"/>
    <lineage>
        <taxon>Bacteria</taxon>
        <taxon>Pseudomonadati</taxon>
        <taxon>Bacteroidota</taxon>
        <taxon>Bacteroidia</taxon>
        <taxon>Bacteroidales</taxon>
        <taxon>Bacteroidaceae</taxon>
        <taxon>Phocaeicola</taxon>
    </lineage>
</organism>
<dbReference type="EMBL" id="CBAT010000003">
    <property type="protein sequence ID" value="CCZ86058.1"/>
    <property type="molecule type" value="Genomic_DNA"/>
</dbReference>
<dbReference type="PROSITE" id="PS51724">
    <property type="entry name" value="SPOR"/>
    <property type="match status" value="1"/>
</dbReference>
<dbReference type="GO" id="GO:0042834">
    <property type="term" value="F:peptidoglycan binding"/>
    <property type="evidence" value="ECO:0007669"/>
    <property type="project" value="InterPro"/>
</dbReference>
<dbReference type="InterPro" id="IPR041268">
    <property type="entry name" value="HU-CCDC81_bac_2"/>
</dbReference>
<gene>
    <name evidence="2" type="ORF">BN536_00999</name>
</gene>
<dbReference type="InterPro" id="IPR036680">
    <property type="entry name" value="SPOR-like_sf"/>
</dbReference>
<dbReference type="Gene3D" id="3.30.70.1070">
    <property type="entry name" value="Sporulation related repeat"/>
    <property type="match status" value="1"/>
</dbReference>
<dbReference type="SUPFAM" id="SSF110997">
    <property type="entry name" value="Sporulation related repeat"/>
    <property type="match status" value="1"/>
</dbReference>
<evidence type="ECO:0000259" key="1">
    <source>
        <dbReference type="PROSITE" id="PS51724"/>
    </source>
</evidence>
<name>R5V694_9BACT</name>
<feature type="domain" description="SPOR" evidence="1">
    <location>
        <begin position="301"/>
        <end position="377"/>
    </location>
</feature>